<dbReference type="SMART" id="SM00198">
    <property type="entry name" value="SCP"/>
    <property type="match status" value="1"/>
</dbReference>
<dbReference type="PANTHER" id="PTHR10334">
    <property type="entry name" value="CYSTEINE-RICH SECRETORY PROTEIN-RELATED"/>
    <property type="match status" value="1"/>
</dbReference>
<evidence type="ECO:0000256" key="1">
    <source>
        <dbReference type="SAM" id="MobiDB-lite"/>
    </source>
</evidence>
<evidence type="ECO:0000313" key="3">
    <source>
        <dbReference type="EMBL" id="CEM36911.1"/>
    </source>
</evidence>
<feature type="domain" description="SCP" evidence="2">
    <location>
        <begin position="116"/>
        <end position="285"/>
    </location>
</feature>
<dbReference type="Pfam" id="PF00188">
    <property type="entry name" value="CAP"/>
    <property type="match status" value="1"/>
</dbReference>
<gene>
    <name evidence="3" type="ORF">Cvel_24143</name>
</gene>
<sequence length="313" mass="34323">METKGVSNSLPLYSNDTFVPNGPSPFSDQTESTCGKVADPAGESLGCEDLTPKPQPVQASHDPPVAVGLELLAAGQDHPTEPSRAQSELTGGLLESDVDSLRRAELQCPMRSTLERFQREVLLGSNYFRVRSGVGCLAWDAELTTFMEAYLAFRDFTGCRPDHSPKENRRQVGQFENIGENLYTRWGNLPEPSGYRVAQAWWNEVYCYRYGPVGHECVKLDSPECRKMNIFGSGGDVMTGHFTQLLWAQVSHAGCAIHECKIGYKGGGRKWLVGCSYGSESHWNGGNEKGAVPFSPNVAKRLQLPVCDSAVLS</sequence>
<dbReference type="InterPro" id="IPR035940">
    <property type="entry name" value="CAP_sf"/>
</dbReference>
<dbReference type="PhylomeDB" id="A0A0G4H0P8"/>
<evidence type="ECO:0000259" key="2">
    <source>
        <dbReference type="SMART" id="SM00198"/>
    </source>
</evidence>
<dbReference type="Gene3D" id="3.40.33.10">
    <property type="entry name" value="CAP"/>
    <property type="match status" value="1"/>
</dbReference>
<feature type="region of interest" description="Disordered" evidence="1">
    <location>
        <begin position="1"/>
        <end position="62"/>
    </location>
</feature>
<protein>
    <recommendedName>
        <fullName evidence="2">SCP domain-containing protein</fullName>
    </recommendedName>
</protein>
<dbReference type="VEuPathDB" id="CryptoDB:Cvel_24143"/>
<name>A0A0G4H0P8_9ALVE</name>
<accession>A0A0G4H0P8</accession>
<dbReference type="SUPFAM" id="SSF55797">
    <property type="entry name" value="PR-1-like"/>
    <property type="match status" value="1"/>
</dbReference>
<proteinExistence type="predicted"/>
<dbReference type="AlphaFoldDB" id="A0A0G4H0P8"/>
<dbReference type="CDD" id="cd05380">
    <property type="entry name" value="CAP_euk"/>
    <property type="match status" value="1"/>
</dbReference>
<dbReference type="InterPro" id="IPR001283">
    <property type="entry name" value="CRISP-related"/>
</dbReference>
<organism evidence="3">
    <name type="scientific">Chromera velia CCMP2878</name>
    <dbReference type="NCBI Taxonomy" id="1169474"/>
    <lineage>
        <taxon>Eukaryota</taxon>
        <taxon>Sar</taxon>
        <taxon>Alveolata</taxon>
        <taxon>Colpodellida</taxon>
        <taxon>Chromeraceae</taxon>
        <taxon>Chromera</taxon>
    </lineage>
</organism>
<dbReference type="InterPro" id="IPR014044">
    <property type="entry name" value="CAP_dom"/>
</dbReference>
<feature type="compositionally biased region" description="Polar residues" evidence="1">
    <location>
        <begin position="1"/>
        <end position="33"/>
    </location>
</feature>
<reference evidence="3" key="1">
    <citation type="submission" date="2014-11" db="EMBL/GenBank/DDBJ databases">
        <authorList>
            <person name="Otto D Thomas"/>
            <person name="Naeem Raeece"/>
        </authorList>
    </citation>
    <scope>NUCLEOTIDE SEQUENCE</scope>
</reference>
<dbReference type="EMBL" id="CDMZ01001740">
    <property type="protein sequence ID" value="CEM36911.1"/>
    <property type="molecule type" value="Genomic_DNA"/>
</dbReference>